<dbReference type="Pfam" id="PF06293">
    <property type="entry name" value="Kdo"/>
    <property type="match status" value="1"/>
</dbReference>
<organism evidence="1 2">
    <name type="scientific">Sulfuricurvum kujiense (strain ATCC BAA-921 / DSM 16994 / JCM 11577 / YK-1)</name>
    <dbReference type="NCBI Taxonomy" id="709032"/>
    <lineage>
        <taxon>Bacteria</taxon>
        <taxon>Pseudomonadati</taxon>
        <taxon>Campylobacterota</taxon>
        <taxon>Epsilonproteobacteria</taxon>
        <taxon>Campylobacterales</taxon>
        <taxon>Sulfurimonadaceae</taxon>
        <taxon>Sulfuricurvum</taxon>
    </lineage>
</organism>
<dbReference type="SUPFAM" id="SSF56112">
    <property type="entry name" value="Protein kinase-like (PK-like)"/>
    <property type="match status" value="1"/>
</dbReference>
<keyword evidence="2" id="KW-1185">Reference proteome</keyword>
<evidence type="ECO:0000313" key="1">
    <source>
        <dbReference type="EMBL" id="ADR34798.1"/>
    </source>
</evidence>
<evidence type="ECO:0000313" key="2">
    <source>
        <dbReference type="Proteomes" id="UP000008721"/>
    </source>
</evidence>
<proteinExistence type="predicted"/>
<dbReference type="Proteomes" id="UP000008721">
    <property type="component" value="Chromosome"/>
</dbReference>
<dbReference type="AlphaFoldDB" id="E4U3A1"/>
<dbReference type="STRING" id="709032.Sulku_2138"/>
<evidence type="ECO:0008006" key="3">
    <source>
        <dbReference type="Google" id="ProtNLM"/>
    </source>
</evidence>
<dbReference type="KEGG" id="sku:Sulku_2138"/>
<protein>
    <recommendedName>
        <fullName evidence="3">Protein kinase domain-containing protein</fullName>
    </recommendedName>
</protein>
<sequence length="255" mass="30210">MMMKSEYQPQYAHLTPFFVDIKTIFENDTQSIHKARNELKIITLDEQKMVVKSFQIPHPINRVVYSFFRKTKAYKSYHNALRLINLEISTPMPVSYIEFYSADLLKNSYFISLYSPYDFTIREALHHKCSDYSDILRQFAAYTYDLHTKGVWHLDYSPGNILVQRMEEGYRFSIVDINRMAFREITPLEGCENFNKLWARDEDIEIMGREYARLSGLDESVAIREMKRHNDANKRVKNFKKRLKKVLKGDFSAPA</sequence>
<dbReference type="EMBL" id="CP002355">
    <property type="protein sequence ID" value="ADR34798.1"/>
    <property type="molecule type" value="Genomic_DNA"/>
</dbReference>
<accession>E4U3A1</accession>
<dbReference type="InterPro" id="IPR011009">
    <property type="entry name" value="Kinase-like_dom_sf"/>
</dbReference>
<name>E4U3A1_SULKY</name>
<reference evidence="1 2" key="1">
    <citation type="journal article" date="2012" name="Stand. Genomic Sci.">
        <title>Complete genome sequence of the sulfur compounds oxidizing chemolithoautotroph Sulfuricurvum kujiense type strain (YK-1(T)).</title>
        <authorList>
            <person name="Han C."/>
            <person name="Kotsyurbenko O."/>
            <person name="Chertkov O."/>
            <person name="Held B."/>
            <person name="Lapidus A."/>
            <person name="Nolan M."/>
            <person name="Lucas S."/>
            <person name="Hammon N."/>
            <person name="Deshpande S."/>
            <person name="Cheng J.F."/>
            <person name="Tapia R."/>
            <person name="Goodwin L.A."/>
            <person name="Pitluck S."/>
            <person name="Liolios K."/>
            <person name="Pagani I."/>
            <person name="Ivanova N."/>
            <person name="Mavromatis K."/>
            <person name="Mikhailova N."/>
            <person name="Pati A."/>
            <person name="Chen A."/>
            <person name="Palaniappan K."/>
            <person name="Land M."/>
            <person name="Hauser L."/>
            <person name="Chang Y.J."/>
            <person name="Jeffries C.D."/>
            <person name="Brambilla E.M."/>
            <person name="Rohde M."/>
            <person name="Spring S."/>
            <person name="Sikorski J."/>
            <person name="Goker M."/>
            <person name="Woyke T."/>
            <person name="Bristow J."/>
            <person name="Eisen J.A."/>
            <person name="Markowitz V."/>
            <person name="Hugenholtz P."/>
            <person name="Kyrpides N.C."/>
            <person name="Klenk H.P."/>
            <person name="Detter J.C."/>
        </authorList>
    </citation>
    <scope>NUCLEOTIDE SEQUENCE [LARGE SCALE GENOMIC DNA]</scope>
    <source>
        <strain evidence="2">ATCC BAA-921 / DSM 16994 / JCM 11577 / YK-1</strain>
    </source>
</reference>
<dbReference type="HOGENOM" id="CLU_079054_0_0_7"/>
<gene>
    <name evidence="1" type="ordered locus">Sulku_2138</name>
</gene>
<dbReference type="eggNOG" id="COG0515">
    <property type="taxonomic scope" value="Bacteria"/>
</dbReference>